<dbReference type="GO" id="GO:0004312">
    <property type="term" value="F:fatty acid synthase activity"/>
    <property type="evidence" value="ECO:0007669"/>
    <property type="project" value="TreeGrafter"/>
</dbReference>
<dbReference type="Pfam" id="PF08240">
    <property type="entry name" value="ADH_N"/>
    <property type="match status" value="1"/>
</dbReference>
<dbReference type="PROSITE" id="PS50075">
    <property type="entry name" value="CARRIER"/>
    <property type="match status" value="1"/>
</dbReference>
<dbReference type="Pfam" id="PF00698">
    <property type="entry name" value="Acyl_transf_1"/>
    <property type="match status" value="1"/>
</dbReference>
<evidence type="ECO:0000256" key="3">
    <source>
        <dbReference type="ARBA" id="ARBA00022553"/>
    </source>
</evidence>
<dbReference type="Gene3D" id="3.40.366.10">
    <property type="entry name" value="Malonyl-Coenzyme A Acyl Carrier Protein, domain 2"/>
    <property type="match status" value="1"/>
</dbReference>
<keyword evidence="2" id="KW-0596">Phosphopantetheine</keyword>
<dbReference type="InterPro" id="IPR020807">
    <property type="entry name" value="PKS_DH"/>
</dbReference>
<dbReference type="InterPro" id="IPR020843">
    <property type="entry name" value="ER"/>
</dbReference>
<dbReference type="InterPro" id="IPR016039">
    <property type="entry name" value="Thiolase-like"/>
</dbReference>
<dbReference type="SMART" id="SM00829">
    <property type="entry name" value="PKS_ER"/>
    <property type="match status" value="1"/>
</dbReference>
<dbReference type="Gene3D" id="1.10.1200.10">
    <property type="entry name" value="ACP-like"/>
    <property type="match status" value="1"/>
</dbReference>
<comment type="cofactor">
    <cofactor evidence="1">
        <name>pantetheine 4'-phosphate</name>
        <dbReference type="ChEBI" id="CHEBI:47942"/>
    </cofactor>
</comment>
<dbReference type="Gene3D" id="3.30.70.3290">
    <property type="match status" value="1"/>
</dbReference>
<dbReference type="GO" id="GO:0016491">
    <property type="term" value="F:oxidoreductase activity"/>
    <property type="evidence" value="ECO:0007669"/>
    <property type="project" value="InterPro"/>
</dbReference>
<feature type="domain" description="Carrier" evidence="15">
    <location>
        <begin position="1815"/>
        <end position="1890"/>
    </location>
</feature>
<comment type="pathway">
    <text evidence="11">Antibiotic biosynthesis; erythromycin biosynthesis.</text>
</comment>
<dbReference type="InterPro" id="IPR042104">
    <property type="entry name" value="PKS_dehydratase_sf"/>
</dbReference>
<organism evidence="18 19">
    <name type="scientific">Allokutzneria albata</name>
    <name type="common">Kibdelosporangium albatum</name>
    <dbReference type="NCBI Taxonomy" id="211114"/>
    <lineage>
        <taxon>Bacteria</taxon>
        <taxon>Bacillati</taxon>
        <taxon>Actinomycetota</taxon>
        <taxon>Actinomycetes</taxon>
        <taxon>Pseudonocardiales</taxon>
        <taxon>Pseudonocardiaceae</taxon>
        <taxon>Allokutzneria</taxon>
    </lineage>
</organism>
<evidence type="ECO:0000259" key="15">
    <source>
        <dbReference type="PROSITE" id="PS50075"/>
    </source>
</evidence>
<dbReference type="PANTHER" id="PTHR43775">
    <property type="entry name" value="FATTY ACID SYNTHASE"/>
    <property type="match status" value="1"/>
</dbReference>
<dbReference type="CDD" id="cd05195">
    <property type="entry name" value="enoyl_red"/>
    <property type="match status" value="1"/>
</dbReference>
<dbReference type="InterPro" id="IPR014030">
    <property type="entry name" value="Ketoacyl_synth_N"/>
</dbReference>
<evidence type="ECO:0000256" key="8">
    <source>
        <dbReference type="ARBA" id="ARBA00023315"/>
    </source>
</evidence>
<dbReference type="Gene3D" id="3.40.50.720">
    <property type="entry name" value="NAD(P)-binding Rossmann-like Domain"/>
    <property type="match status" value="1"/>
</dbReference>
<dbReference type="SMART" id="SM00827">
    <property type="entry name" value="PKS_AT"/>
    <property type="match status" value="1"/>
</dbReference>
<dbReference type="GO" id="GO:0008270">
    <property type="term" value="F:zinc ion binding"/>
    <property type="evidence" value="ECO:0007669"/>
    <property type="project" value="InterPro"/>
</dbReference>
<dbReference type="InterPro" id="IPR002364">
    <property type="entry name" value="Quin_OxRdtase/zeta-crystal_CS"/>
</dbReference>
<feature type="active site" description="Proton donor; for dehydratase activity" evidence="14">
    <location>
        <position position="1047"/>
    </location>
</feature>
<dbReference type="EMBL" id="LT629701">
    <property type="protein sequence ID" value="SDM31252.1"/>
    <property type="molecule type" value="Genomic_DNA"/>
</dbReference>
<dbReference type="InterPro" id="IPR013968">
    <property type="entry name" value="PKS_KR"/>
</dbReference>
<comment type="catalytic activity">
    <reaction evidence="9">
        <text>6 (S)-methylmalonyl-CoA + propanoyl-CoA + 6 NADPH + 12 H(+) = 6-deoxyerythronolide B + 6 CO2 + 6 NADP(+) + 7 CoA + H2O</text>
        <dbReference type="Rhea" id="RHEA:23068"/>
        <dbReference type="ChEBI" id="CHEBI:15377"/>
        <dbReference type="ChEBI" id="CHEBI:15378"/>
        <dbReference type="ChEBI" id="CHEBI:16089"/>
        <dbReference type="ChEBI" id="CHEBI:16526"/>
        <dbReference type="ChEBI" id="CHEBI:57287"/>
        <dbReference type="ChEBI" id="CHEBI:57327"/>
        <dbReference type="ChEBI" id="CHEBI:57392"/>
        <dbReference type="ChEBI" id="CHEBI:57783"/>
        <dbReference type="ChEBI" id="CHEBI:58349"/>
        <dbReference type="EC" id="2.3.1.94"/>
    </reaction>
</comment>
<dbReference type="SUPFAM" id="SSF53901">
    <property type="entry name" value="Thiolase-like"/>
    <property type="match status" value="1"/>
</dbReference>
<dbReference type="FunFam" id="3.40.366.10:FF:000002">
    <property type="entry name" value="Probable polyketide synthase 2"/>
    <property type="match status" value="1"/>
</dbReference>
<protein>
    <recommendedName>
        <fullName evidence="13">6-deoxyerythronolide-B synthase</fullName>
        <ecNumber evidence="13">2.3.1.94</ecNumber>
    </recommendedName>
</protein>
<dbReference type="InterPro" id="IPR049551">
    <property type="entry name" value="PKS_DH_C"/>
</dbReference>
<name>A0A1G9S758_ALLAB</name>
<dbReference type="InterPro" id="IPR032821">
    <property type="entry name" value="PKS_assoc"/>
</dbReference>
<dbReference type="PROSITE" id="PS01162">
    <property type="entry name" value="QOR_ZETA_CRYSTAL"/>
    <property type="match status" value="1"/>
</dbReference>
<dbReference type="InterPro" id="IPR001227">
    <property type="entry name" value="Ac_transferase_dom_sf"/>
</dbReference>
<dbReference type="CDD" id="cd08956">
    <property type="entry name" value="KR_3_FAS_SDR_x"/>
    <property type="match status" value="1"/>
</dbReference>
<feature type="active site" description="Proton acceptor; for dehydratase activity" evidence="14">
    <location>
        <position position="896"/>
    </location>
</feature>
<evidence type="ECO:0000256" key="7">
    <source>
        <dbReference type="ARBA" id="ARBA00023268"/>
    </source>
</evidence>
<dbReference type="SUPFAM" id="SSF47336">
    <property type="entry name" value="ACP-like"/>
    <property type="match status" value="1"/>
</dbReference>
<dbReference type="SUPFAM" id="SSF50129">
    <property type="entry name" value="GroES-like"/>
    <property type="match status" value="1"/>
</dbReference>
<dbReference type="SUPFAM" id="SSF55048">
    <property type="entry name" value="Probable ACP-binding domain of malonyl-CoA ACP transacylase"/>
    <property type="match status" value="1"/>
</dbReference>
<feature type="region of interest" description="N-terminal hotdog fold" evidence="14">
    <location>
        <begin position="864"/>
        <end position="980"/>
    </location>
</feature>
<dbReference type="InterPro" id="IPR016035">
    <property type="entry name" value="Acyl_Trfase/lysoPLipase"/>
</dbReference>
<dbReference type="PROSITE" id="PS00012">
    <property type="entry name" value="PHOSPHOPANTETHEINE"/>
    <property type="match status" value="1"/>
</dbReference>
<dbReference type="InterPro" id="IPR006162">
    <property type="entry name" value="Ppantetheine_attach_site"/>
</dbReference>
<dbReference type="eggNOG" id="COG3321">
    <property type="taxonomic scope" value="Bacteria"/>
</dbReference>
<feature type="domain" description="PKS/mFAS DH" evidence="17">
    <location>
        <begin position="864"/>
        <end position="1120"/>
    </location>
</feature>
<dbReference type="OrthoDB" id="9778690at2"/>
<evidence type="ECO:0000256" key="13">
    <source>
        <dbReference type="ARBA" id="ARBA00066981"/>
    </source>
</evidence>
<keyword evidence="4 18" id="KW-0808">Transferase</keyword>
<proteinExistence type="predicted"/>
<dbReference type="InterPro" id="IPR055123">
    <property type="entry name" value="SpnB-like_Rossmann"/>
</dbReference>
<dbReference type="Gene3D" id="3.10.129.110">
    <property type="entry name" value="Polyketide synthase dehydratase"/>
    <property type="match status" value="1"/>
</dbReference>
<keyword evidence="19" id="KW-1185">Reference proteome</keyword>
<evidence type="ECO:0000256" key="6">
    <source>
        <dbReference type="ARBA" id="ARBA00023194"/>
    </source>
</evidence>
<evidence type="ECO:0000256" key="5">
    <source>
        <dbReference type="ARBA" id="ARBA00022737"/>
    </source>
</evidence>
<dbReference type="SMART" id="SM00823">
    <property type="entry name" value="PKS_PP"/>
    <property type="match status" value="1"/>
</dbReference>
<evidence type="ECO:0000259" key="17">
    <source>
        <dbReference type="PROSITE" id="PS52019"/>
    </source>
</evidence>
<comment type="function">
    <text evidence="10">Involved in the biosynthesis of antibiotic erythromycin via the biosynthesis of its aglycone precursor, 6-deoxyerythronolide B (6-dEB).</text>
</comment>
<dbReference type="GO" id="GO:0031177">
    <property type="term" value="F:phosphopantetheine binding"/>
    <property type="evidence" value="ECO:0007669"/>
    <property type="project" value="InterPro"/>
</dbReference>
<evidence type="ECO:0000256" key="4">
    <source>
        <dbReference type="ARBA" id="ARBA00022679"/>
    </source>
</evidence>
<dbReference type="Pfam" id="PF13602">
    <property type="entry name" value="ADH_zinc_N_2"/>
    <property type="match status" value="1"/>
</dbReference>
<dbReference type="SUPFAM" id="SSF51735">
    <property type="entry name" value="NAD(P)-binding Rossmann-fold domains"/>
    <property type="match status" value="3"/>
</dbReference>
<gene>
    <name evidence="18" type="ORF">SAMN04489726_0934</name>
</gene>
<evidence type="ECO:0000256" key="9">
    <source>
        <dbReference type="ARBA" id="ARBA00052442"/>
    </source>
</evidence>
<dbReference type="InterPro" id="IPR049900">
    <property type="entry name" value="PKS_mFAS_DH"/>
</dbReference>
<dbReference type="InterPro" id="IPR014031">
    <property type="entry name" value="Ketoacyl_synth_C"/>
</dbReference>
<evidence type="ECO:0000256" key="1">
    <source>
        <dbReference type="ARBA" id="ARBA00001957"/>
    </source>
</evidence>
<dbReference type="SMART" id="SM01294">
    <property type="entry name" value="PKS_PP_betabranch"/>
    <property type="match status" value="1"/>
</dbReference>
<dbReference type="GO" id="GO:0047879">
    <property type="term" value="F:erythronolide synthase activity"/>
    <property type="evidence" value="ECO:0007669"/>
    <property type="project" value="UniProtKB-EC"/>
</dbReference>
<dbReference type="GO" id="GO:0006633">
    <property type="term" value="P:fatty acid biosynthetic process"/>
    <property type="evidence" value="ECO:0007669"/>
    <property type="project" value="InterPro"/>
</dbReference>
<dbReference type="Pfam" id="PF22953">
    <property type="entry name" value="SpnB_Rossmann"/>
    <property type="match status" value="1"/>
</dbReference>
<dbReference type="EC" id="2.3.1.94" evidence="13"/>
<dbReference type="InterPro" id="IPR015083">
    <property type="entry name" value="NorB/c/GfsB-D-like_docking"/>
</dbReference>
<dbReference type="SMART" id="SM00825">
    <property type="entry name" value="PKS_KS"/>
    <property type="match status" value="1"/>
</dbReference>
<dbReference type="Proteomes" id="UP000183376">
    <property type="component" value="Chromosome I"/>
</dbReference>
<dbReference type="SMART" id="SM00822">
    <property type="entry name" value="PKS_KR"/>
    <property type="match status" value="1"/>
</dbReference>
<dbReference type="Pfam" id="PF14765">
    <property type="entry name" value="PS-DH"/>
    <property type="match status" value="1"/>
</dbReference>
<dbReference type="InterPro" id="IPR020841">
    <property type="entry name" value="PKS_Beta-ketoAc_synthase_dom"/>
</dbReference>
<reference evidence="18 19" key="1">
    <citation type="submission" date="2016-10" db="EMBL/GenBank/DDBJ databases">
        <authorList>
            <person name="de Groot N.N."/>
        </authorList>
    </citation>
    <scope>NUCLEOTIDE SEQUENCE [LARGE SCALE GENOMIC DNA]</scope>
    <source>
        <strain evidence="18 19">DSM 44149</strain>
    </source>
</reference>
<feature type="domain" description="Ketosynthase family 3 (KS3)" evidence="16">
    <location>
        <begin position="31"/>
        <end position="435"/>
    </location>
</feature>
<dbReference type="GO" id="GO:0004315">
    <property type="term" value="F:3-oxoacyl-[acyl-carrier-protein] synthase activity"/>
    <property type="evidence" value="ECO:0007669"/>
    <property type="project" value="InterPro"/>
</dbReference>
<dbReference type="PROSITE" id="PS52004">
    <property type="entry name" value="KS3_2"/>
    <property type="match status" value="1"/>
</dbReference>
<dbReference type="Pfam" id="PF08659">
    <property type="entry name" value="KR"/>
    <property type="match status" value="1"/>
</dbReference>
<dbReference type="Pfam" id="PF08990">
    <property type="entry name" value="Docking"/>
    <property type="match status" value="1"/>
</dbReference>
<accession>A0A1G9S758</accession>
<dbReference type="InterPro" id="IPR014043">
    <property type="entry name" value="Acyl_transferase_dom"/>
</dbReference>
<keyword evidence="3" id="KW-0597">Phosphoprotein</keyword>
<evidence type="ECO:0000256" key="14">
    <source>
        <dbReference type="PROSITE-ProRule" id="PRU01363"/>
    </source>
</evidence>
<sequence>MADENKLREYLKLVTADLHKARTRVRELESADAVAIVGMACRFPGGVTDADGLWDLVAGGRDAIGPFPADRGWTATGRGGFLDGASEFDADFFGISPREARTMDPQQRLVLENAWEALESAGIGPAGLRGSRTGVFVGASYQAYDSLAGHAEELIVGNAPSVISGRISYALGLEGPSLTIDTACSSSLVALHSAVSALQRGECTLALAGGVSVMATPALFAEFTRQQGLAADGRCKAFAAAADGTGFAEGVAMLVVERLADAELNGHRVLAVVRGSAVNSDGTSNGLTAPNGQSQQRVIRQALAVARLSTEDVDVVEAHGTGTTLGDPIEAQALLATYGQDRAEPVWLGSLKSNIGHTQAAAGVAGVIKMIMAMRHAVLPRTLHVDEPTPHVDWSAGAVRLLTEAQPWVVEGRPRRAAVSSFGVSGTNAHVILQEGPPAASTPPRETKGVPWLVSGKGERGLRAQAKSLLDALASGRVPADPVAVGAALATTRSSLSHRAVVVGADIAELTDGLRALASDADFGVAAQHGQVAFVFPGQGTQWLGMGRELLDSSEVFAARMAECDEALRSFVDWSLLEVIASGEFDRVDVVQPVLWAVMVSLAEVWRSFGVEPAAVVGHSQGEIAAAVVAGSLSLEDGARVVCLRSKLIATALAGKGGMLSVALPVEQARPLCNIAAVNGPSSCVVSGDNAALDELVDRLPDVVRRIDVDYASHSPQVEAIRDELVDALAGIAPRAGSVPLMSTVTGRIEPGAGLNAEYWYENLRQTVRLDTAVRALVDQGFGTFIEISGHPVLTGGIQDLAPDAVVLGTLRRGDGGLRRVLRSIGEAHTHGVDVDWSSAFGEQLPTVALPTYAFQRERFWLDSAQDRLRSTELATGGVLFTTELSLAAQPWLADHEVQDQILLPGVAFVELVVRAGDELGVPRVDDLTLHSPLVIPAQGAVELQITVDPDNAVTVHSRHDGGTWALHASGTLVEEVAATEDLRAWPPAATPMDLTGFYSSLADRGLRYGPAFQGLRAAWRQGDVRWAEVALPEQDGPHLLHPGLLDSAIHAVLADAGESRLPFVWEGVSIHAVNASTIRVRITIGDSGDLSLLLADEDGAPVATVDRLASRPVSLGRQAEDLLHVEWVTATPGEPGSEIATVSPGSVREALHAIQSAEDELVVITSGAVADATPDPEAAAIWGLVASAQAEHPGRFVLADVDDSSASALPGALATGEPRVALRGGEVLVPRLARGAGVELPPEPAWGVDLFGGDTLDELPLIPAPEALKPLAAGEIRVSVRATGVNFRDVLVALGVVGSDQRVGGEAAGVVVEVGSDVTGFAPGDRVMGMMGGAYGGPFAVADQRAVARIPVGWSFAQAASVPAAFLTAYYALVEIAAVKPGERVLVHAAAGGVGMAAVQLARHLGAEIFATASPAKWHAVAAEHVQSSRTLDFEREFPRVDVVLNSLTGEAIDASLRMLAPGGRFVELGKTDPRAPEGVSYRAFDLLVDAGTDGIQRMFGELLPLFERGVLTPLPVSTWDVRRAGAAFRFVSQAKHIGKVVLTVPAPWNPEGTVLVTGAGGTVGGLVARHLVAEHGVRHLLLVSRRGVTPELEADLTAQGATVTVAACDVADRDALAEVVVAVERPLTAVIHAAGVLDDGLVDSLTPERLDAVWRPKVEGARNLHELTRDADLAAFVLFSSAAGVLGNAGQGSYAAANAYLDAFAACRRSHGLPALSLAWGLWSDLSTMTEGSADRLTRRGIRPMPAPRALALFDAALRRDEPLLLPLEVDQQALQEDPPHLWRSLVRARTRRRVVQTSTDWLSSVPAADRVAALVDLVRTHAAKVLGHDSPEQVAADRPFRDLGFDSLSGVELRNRLNAATGLRLSATAVFNFPTPAALVDKMLADLFPESPAPETSAPEDDVDLLDVDSLVERALRTSPLELS</sequence>
<evidence type="ECO:0000256" key="12">
    <source>
        <dbReference type="ARBA" id="ARBA00063272"/>
    </source>
</evidence>
<evidence type="ECO:0000256" key="11">
    <source>
        <dbReference type="ARBA" id="ARBA00060622"/>
    </source>
</evidence>
<dbReference type="Pfam" id="PF02801">
    <property type="entry name" value="Ketoacyl-synt_C"/>
    <property type="match status" value="1"/>
</dbReference>
<dbReference type="FunFam" id="1.10.1200.10:FF:000007">
    <property type="entry name" value="Probable polyketide synthase pks17"/>
    <property type="match status" value="1"/>
</dbReference>
<dbReference type="InterPro" id="IPR011032">
    <property type="entry name" value="GroES-like_sf"/>
</dbReference>
<dbReference type="FunFam" id="3.40.47.10:FF:000019">
    <property type="entry name" value="Polyketide synthase type I"/>
    <property type="match status" value="1"/>
</dbReference>
<dbReference type="PROSITE" id="PS00606">
    <property type="entry name" value="KS3_1"/>
    <property type="match status" value="1"/>
</dbReference>
<dbReference type="SUPFAM" id="SSF52151">
    <property type="entry name" value="FabD/lysophospholipase-like"/>
    <property type="match status" value="1"/>
</dbReference>
<evidence type="ECO:0000313" key="19">
    <source>
        <dbReference type="Proteomes" id="UP000183376"/>
    </source>
</evidence>
<dbReference type="Pfam" id="PF21089">
    <property type="entry name" value="PKS_DH_N"/>
    <property type="match status" value="1"/>
</dbReference>
<evidence type="ECO:0000256" key="2">
    <source>
        <dbReference type="ARBA" id="ARBA00022450"/>
    </source>
</evidence>
<dbReference type="InterPro" id="IPR036736">
    <property type="entry name" value="ACP-like_sf"/>
</dbReference>
<dbReference type="PROSITE" id="PS52019">
    <property type="entry name" value="PKS_MFAS_DH"/>
    <property type="match status" value="1"/>
</dbReference>
<dbReference type="InterPro" id="IPR049552">
    <property type="entry name" value="PKS_DH_N"/>
</dbReference>
<dbReference type="InterPro" id="IPR036291">
    <property type="entry name" value="NAD(P)-bd_dom_sf"/>
</dbReference>
<dbReference type="Gene3D" id="3.40.47.10">
    <property type="match status" value="1"/>
</dbReference>
<dbReference type="CDD" id="cd00833">
    <property type="entry name" value="PKS"/>
    <property type="match status" value="1"/>
</dbReference>
<dbReference type="Pfam" id="PF00550">
    <property type="entry name" value="PP-binding"/>
    <property type="match status" value="1"/>
</dbReference>
<dbReference type="InterPro" id="IPR016036">
    <property type="entry name" value="Malonyl_transacylase_ACP-bd"/>
</dbReference>
<dbReference type="PANTHER" id="PTHR43775:SF51">
    <property type="entry name" value="INACTIVE PHENOLPHTHIOCEROL SYNTHESIS POLYKETIDE SYNTHASE TYPE I PKS1-RELATED"/>
    <property type="match status" value="1"/>
</dbReference>
<dbReference type="GO" id="GO:0033068">
    <property type="term" value="P:macrolide biosynthetic process"/>
    <property type="evidence" value="ECO:0007669"/>
    <property type="project" value="UniProtKB-ARBA"/>
</dbReference>
<dbReference type="InterPro" id="IPR013154">
    <property type="entry name" value="ADH-like_N"/>
</dbReference>
<dbReference type="InterPro" id="IPR057326">
    <property type="entry name" value="KR_dom"/>
</dbReference>
<dbReference type="InterPro" id="IPR009081">
    <property type="entry name" value="PP-bd_ACP"/>
</dbReference>
<evidence type="ECO:0000313" key="18">
    <source>
        <dbReference type="EMBL" id="SDM31252.1"/>
    </source>
</evidence>
<keyword evidence="5" id="KW-0677">Repeat</keyword>
<evidence type="ECO:0000256" key="10">
    <source>
        <dbReference type="ARBA" id="ARBA00060158"/>
    </source>
</evidence>
<keyword evidence="6" id="KW-0045">Antibiotic biosynthesis</keyword>
<keyword evidence="8" id="KW-0012">Acyltransferase</keyword>
<dbReference type="STRING" id="211114.SAMN04489726_0934"/>
<dbReference type="Gene3D" id="3.90.180.10">
    <property type="entry name" value="Medium-chain alcohol dehydrogenases, catalytic domain"/>
    <property type="match status" value="1"/>
</dbReference>
<feature type="region of interest" description="C-terminal hotdog fold" evidence="14">
    <location>
        <begin position="990"/>
        <end position="1120"/>
    </location>
</feature>
<dbReference type="InterPro" id="IPR050091">
    <property type="entry name" value="PKS_NRPS_Biosynth_Enz"/>
</dbReference>
<dbReference type="InterPro" id="IPR018201">
    <property type="entry name" value="Ketoacyl_synth_AS"/>
</dbReference>
<dbReference type="SMART" id="SM00826">
    <property type="entry name" value="PKS_DH"/>
    <property type="match status" value="1"/>
</dbReference>
<keyword evidence="7" id="KW-0511">Multifunctional enzyme</keyword>
<dbReference type="Pfam" id="PF16197">
    <property type="entry name" value="KAsynt_C_assoc"/>
    <property type="match status" value="1"/>
</dbReference>
<evidence type="ECO:0000259" key="16">
    <source>
        <dbReference type="PROSITE" id="PS52004"/>
    </source>
</evidence>
<comment type="subunit">
    <text evidence="12">Homodimer. Erythronolide synthase is composed of EryAI, EryAII and EryAIII multimodular (2 modules) polypeptides each coding for a functional synthase subunit which participates in 2 of the six FAS-like elongation steps required for formation of the polyketide. Module 1, 2, 3, 4, 5, and 6 participating in biosynthesis steps 1, 2, 3, 4, 5, and 6, respectively.</text>
</comment>
<dbReference type="InterPro" id="IPR020806">
    <property type="entry name" value="PKS_PP-bd"/>
</dbReference>
<dbReference type="Pfam" id="PF00109">
    <property type="entry name" value="ketoacyl-synt"/>
    <property type="match status" value="1"/>
</dbReference>